<gene>
    <name evidence="2" type="ORF">C8N24_0842</name>
</gene>
<keyword evidence="2" id="KW-0808">Transferase</keyword>
<dbReference type="PANTHER" id="PTHR12526">
    <property type="entry name" value="GLYCOSYLTRANSFERASE"/>
    <property type="match status" value="1"/>
</dbReference>
<evidence type="ECO:0000313" key="2">
    <source>
        <dbReference type="EMBL" id="RKQ91026.1"/>
    </source>
</evidence>
<feature type="domain" description="Glycosyl transferase family 1" evidence="1">
    <location>
        <begin position="248"/>
        <end position="408"/>
    </location>
</feature>
<dbReference type="AlphaFoldDB" id="A0A660L9G9"/>
<dbReference type="InterPro" id="IPR001296">
    <property type="entry name" value="Glyco_trans_1"/>
</dbReference>
<dbReference type="Pfam" id="PF00534">
    <property type="entry name" value="Glycos_transf_1"/>
    <property type="match status" value="1"/>
</dbReference>
<name>A0A660L9G9_9ACTN</name>
<comment type="caution">
    <text evidence="2">The sequence shown here is derived from an EMBL/GenBank/DDBJ whole genome shotgun (WGS) entry which is preliminary data.</text>
</comment>
<evidence type="ECO:0000259" key="1">
    <source>
        <dbReference type="Pfam" id="PF00534"/>
    </source>
</evidence>
<dbReference type="Gene3D" id="3.40.50.2000">
    <property type="entry name" value="Glycogen Phosphorylase B"/>
    <property type="match status" value="2"/>
</dbReference>
<dbReference type="RefSeq" id="WP_121248284.1">
    <property type="nucleotide sequence ID" value="NZ_RBIL01000001.1"/>
</dbReference>
<dbReference type="Proteomes" id="UP000278962">
    <property type="component" value="Unassembled WGS sequence"/>
</dbReference>
<organism evidence="2 3">
    <name type="scientific">Solirubrobacter pauli</name>
    <dbReference type="NCBI Taxonomy" id="166793"/>
    <lineage>
        <taxon>Bacteria</taxon>
        <taxon>Bacillati</taxon>
        <taxon>Actinomycetota</taxon>
        <taxon>Thermoleophilia</taxon>
        <taxon>Solirubrobacterales</taxon>
        <taxon>Solirubrobacteraceae</taxon>
        <taxon>Solirubrobacter</taxon>
    </lineage>
</organism>
<evidence type="ECO:0000313" key="3">
    <source>
        <dbReference type="Proteomes" id="UP000278962"/>
    </source>
</evidence>
<sequence>MNGSVAYILMGFPRVSETFIASEIHRVEQAGVPLKLFVIKPVEAREQGHDHPVLDAIVARPEYLPDPVGLTKPMHLWRWRDLRAFAPALRRCARRRPLGVARAARTAFAQAFRDRRSRVSGPRKIYVKELIQAITLADRLLQEPDVRHLHAHFAHGTTTITWLAACIAGLPFSFTGHARDIYAPELNPKGWLRRKLNAARFVVTCTEANVRHLRRIAPRANVHLVYHGLSADFTTLLRADRPRPETNGTLRVLGVGRLVAKKGFDTLVDACAVLRERGVPFEALIVGQDDKDGERLRAHIAARGVPVALPGPVGPADLLDEYRRAGALCMPSRLLANDRDGIPNVLVEAMAAGAPVVATNVSGIPELVEDEVNGLLVEPDDPEALAEALIRLHEDKPLARRLTENGRATVQARFDGERLAQDLAALFQEAIAR</sequence>
<dbReference type="GO" id="GO:0016757">
    <property type="term" value="F:glycosyltransferase activity"/>
    <property type="evidence" value="ECO:0007669"/>
    <property type="project" value="InterPro"/>
</dbReference>
<reference evidence="2 3" key="1">
    <citation type="submission" date="2018-10" db="EMBL/GenBank/DDBJ databases">
        <title>Genomic Encyclopedia of Archaeal and Bacterial Type Strains, Phase II (KMG-II): from individual species to whole genera.</title>
        <authorList>
            <person name="Goeker M."/>
        </authorList>
    </citation>
    <scope>NUCLEOTIDE SEQUENCE [LARGE SCALE GENOMIC DNA]</scope>
    <source>
        <strain evidence="2 3">DSM 14954</strain>
    </source>
</reference>
<protein>
    <submittedName>
        <fullName evidence="2">Glycosyltransferase involved in cell wall biosynthesis</fullName>
    </submittedName>
</protein>
<dbReference type="EMBL" id="RBIL01000001">
    <property type="protein sequence ID" value="RKQ91026.1"/>
    <property type="molecule type" value="Genomic_DNA"/>
</dbReference>
<accession>A0A660L9G9</accession>
<dbReference type="CDD" id="cd03801">
    <property type="entry name" value="GT4_PimA-like"/>
    <property type="match status" value="1"/>
</dbReference>
<dbReference type="SUPFAM" id="SSF53756">
    <property type="entry name" value="UDP-Glycosyltransferase/glycogen phosphorylase"/>
    <property type="match status" value="1"/>
</dbReference>
<proteinExistence type="predicted"/>
<keyword evidence="3" id="KW-1185">Reference proteome</keyword>